<comment type="caution">
    <text evidence="1">Lacks conserved residue(s) required for the propagation of feature annotation.</text>
</comment>
<name>A0A2P8R0D9_9BACT</name>
<dbReference type="InterPro" id="IPR036641">
    <property type="entry name" value="HPT_dom_sf"/>
</dbReference>
<evidence type="ECO:0000313" key="4">
    <source>
        <dbReference type="Proteomes" id="UP000240535"/>
    </source>
</evidence>
<dbReference type="EMBL" id="PDHH01000004">
    <property type="protein sequence ID" value="PSM51967.1"/>
    <property type="molecule type" value="Genomic_DNA"/>
</dbReference>
<dbReference type="SUPFAM" id="SSF47226">
    <property type="entry name" value="Histidine-containing phosphotransfer domain, HPT domain"/>
    <property type="match status" value="1"/>
</dbReference>
<dbReference type="AlphaFoldDB" id="A0A2P8R0D9"/>
<dbReference type="InterPro" id="IPR008207">
    <property type="entry name" value="Sig_transdc_His_kin_Hpt_dom"/>
</dbReference>
<protein>
    <recommendedName>
        <fullName evidence="2">HPt domain-containing protein</fullName>
    </recommendedName>
</protein>
<comment type="caution">
    <text evidence="3">The sequence shown here is derived from an EMBL/GenBank/DDBJ whole genome shotgun (WGS) entry which is preliminary data.</text>
</comment>
<dbReference type="Proteomes" id="UP000240535">
    <property type="component" value="Unassembled WGS sequence"/>
</dbReference>
<dbReference type="OrthoDB" id="5359822at2"/>
<dbReference type="GO" id="GO:0000160">
    <property type="term" value="P:phosphorelay signal transduction system"/>
    <property type="evidence" value="ECO:0007669"/>
    <property type="project" value="InterPro"/>
</dbReference>
<keyword evidence="4" id="KW-1185">Reference proteome</keyword>
<reference evidence="4" key="1">
    <citation type="submission" date="2017-10" db="EMBL/GenBank/DDBJ databases">
        <title>Campylobacter species from seals.</title>
        <authorList>
            <person name="Gilbert M.J."/>
            <person name="Zomer A.L."/>
            <person name="Timmerman A.J."/>
            <person name="Duim B."/>
            <person name="Wagenaar J.A."/>
        </authorList>
    </citation>
    <scope>NUCLEOTIDE SEQUENCE [LARGE SCALE GENOMIC DNA]</scope>
    <source>
        <strain evidence="4">17S00004-5</strain>
    </source>
</reference>
<evidence type="ECO:0000256" key="1">
    <source>
        <dbReference type="PROSITE-ProRule" id="PRU00110"/>
    </source>
</evidence>
<organism evidence="3 4">
    <name type="scientific">Campylobacter blaseri</name>
    <dbReference type="NCBI Taxonomy" id="2042961"/>
    <lineage>
        <taxon>Bacteria</taxon>
        <taxon>Pseudomonadati</taxon>
        <taxon>Campylobacterota</taxon>
        <taxon>Epsilonproteobacteria</taxon>
        <taxon>Campylobacterales</taxon>
        <taxon>Campylobacteraceae</taxon>
        <taxon>Campylobacter</taxon>
    </lineage>
</organism>
<evidence type="ECO:0000259" key="2">
    <source>
        <dbReference type="PROSITE" id="PS50894"/>
    </source>
</evidence>
<dbReference type="GO" id="GO:0004672">
    <property type="term" value="F:protein kinase activity"/>
    <property type="evidence" value="ECO:0007669"/>
    <property type="project" value="UniProtKB-ARBA"/>
</dbReference>
<accession>A0A2P8R0D9</accession>
<dbReference type="PROSITE" id="PS50894">
    <property type="entry name" value="HPT"/>
    <property type="match status" value="1"/>
</dbReference>
<gene>
    <name evidence="3" type="ORF">CQ405_05230</name>
</gene>
<dbReference type="RefSeq" id="WP_106871409.1">
    <property type="nucleotide sequence ID" value="NZ_CP053841.1"/>
</dbReference>
<evidence type="ECO:0000313" key="3">
    <source>
        <dbReference type="EMBL" id="PSM51967.1"/>
    </source>
</evidence>
<feature type="domain" description="HPt" evidence="2">
    <location>
        <begin position="129"/>
        <end position="221"/>
    </location>
</feature>
<proteinExistence type="predicted"/>
<sequence>MILYDSNYKLVGISKKLLNSFGFFDFGSFQAQHDDITSFFIEADFDLGSYNHFIDYMLKNKKKYIYVVFKTDKQKKLNLKFSMDYFYNINKTICYAIDVIEVDKIESLLDYNYINEEWLSKKAKNIDLDYINYKIILSEFLEEAKSKEKILYESLTLGDKKQSSYILLSLKEPAESLGLKPLVEAIINLENANINEISVTFTKYNDIITKINKIITKRDEL</sequence>